<sequence>MIIAIFAAAIAVWIGIVSMRRKRWPAGLLVIGIAVLSIGIIGCSSTAGKADTTAKTSISYKIKHKTVRVGASRLAAAKLESKTLADRATKQDAEYASVKSASSSATAASKRAASSSAASAASAKRAASSSVARARAAASKSASARKSAATRQSSTHRAAATTGRAVTNRGDMNTGNSKRIVGNKNSKIYHVPGQAGYRMNSANAVYFASEAAAKAAGYRKALR</sequence>
<dbReference type="SUPFAM" id="SSF57884">
    <property type="entry name" value="Ada DNA repair protein, N-terminal domain (N-Ada 10)"/>
    <property type="match status" value="1"/>
</dbReference>
<evidence type="ECO:0000256" key="2">
    <source>
        <dbReference type="SAM" id="Phobius"/>
    </source>
</evidence>
<feature type="region of interest" description="Disordered" evidence="1">
    <location>
        <begin position="138"/>
        <end position="180"/>
    </location>
</feature>
<dbReference type="RefSeq" id="WP_054677273.1">
    <property type="nucleotide sequence ID" value="NZ_AYYO01000044.1"/>
</dbReference>
<gene>
    <name evidence="3" type="ORF">FC18_GL002181</name>
</gene>
<organism evidence="3 4">
    <name type="scientific">Lacticaseibacillus sharpeae JCM 1186 = DSM 20505</name>
    <dbReference type="NCBI Taxonomy" id="1291052"/>
    <lineage>
        <taxon>Bacteria</taxon>
        <taxon>Bacillati</taxon>
        <taxon>Bacillota</taxon>
        <taxon>Bacilli</taxon>
        <taxon>Lactobacillales</taxon>
        <taxon>Lactobacillaceae</taxon>
        <taxon>Lacticaseibacillus</taxon>
    </lineage>
</organism>
<evidence type="ECO:0000313" key="4">
    <source>
        <dbReference type="Proteomes" id="UP000051679"/>
    </source>
</evidence>
<keyword evidence="4" id="KW-1185">Reference proteome</keyword>
<proteinExistence type="predicted"/>
<dbReference type="Gene3D" id="3.40.10.10">
    <property type="entry name" value="DNA Methylphosphotriester Repair Domain"/>
    <property type="match status" value="1"/>
</dbReference>
<evidence type="ECO:0008006" key="5">
    <source>
        <dbReference type="Google" id="ProtNLM"/>
    </source>
</evidence>
<dbReference type="OrthoDB" id="2292214at2"/>
<protein>
    <recommendedName>
        <fullName evidence="5">DNA-entry nuclease</fullName>
    </recommendedName>
</protein>
<comment type="caution">
    <text evidence="3">The sequence shown here is derived from an EMBL/GenBank/DDBJ whole genome shotgun (WGS) entry which is preliminary data.</text>
</comment>
<keyword evidence="2" id="KW-1133">Transmembrane helix</keyword>
<feature type="transmembrane region" description="Helical" evidence="2">
    <location>
        <begin position="29"/>
        <end position="48"/>
    </location>
</feature>
<dbReference type="STRING" id="1291052.FC18_GL002181"/>
<keyword evidence="2" id="KW-0472">Membrane</keyword>
<keyword evidence="2" id="KW-0812">Transmembrane</keyword>
<evidence type="ECO:0000313" key="3">
    <source>
        <dbReference type="EMBL" id="KRM54766.1"/>
    </source>
</evidence>
<dbReference type="AlphaFoldDB" id="A0A0R1ZIL9"/>
<dbReference type="InterPro" id="IPR035451">
    <property type="entry name" value="Ada-like_dom_sf"/>
</dbReference>
<name>A0A0R1ZIL9_9LACO</name>
<evidence type="ECO:0000256" key="1">
    <source>
        <dbReference type="SAM" id="MobiDB-lite"/>
    </source>
</evidence>
<feature type="compositionally biased region" description="Low complexity" evidence="1">
    <location>
        <begin position="138"/>
        <end position="153"/>
    </location>
</feature>
<dbReference type="EMBL" id="AYYO01000044">
    <property type="protein sequence ID" value="KRM54766.1"/>
    <property type="molecule type" value="Genomic_DNA"/>
</dbReference>
<dbReference type="PATRIC" id="fig|1291052.5.peg.2245"/>
<reference evidence="3 4" key="1">
    <citation type="journal article" date="2015" name="Genome Announc.">
        <title>Expanding the biotechnology potential of lactobacilli through comparative genomics of 213 strains and associated genera.</title>
        <authorList>
            <person name="Sun Z."/>
            <person name="Harris H.M."/>
            <person name="McCann A."/>
            <person name="Guo C."/>
            <person name="Argimon S."/>
            <person name="Zhang W."/>
            <person name="Yang X."/>
            <person name="Jeffery I.B."/>
            <person name="Cooney J.C."/>
            <person name="Kagawa T.F."/>
            <person name="Liu W."/>
            <person name="Song Y."/>
            <person name="Salvetti E."/>
            <person name="Wrobel A."/>
            <person name="Rasinkangas P."/>
            <person name="Parkhill J."/>
            <person name="Rea M.C."/>
            <person name="O'Sullivan O."/>
            <person name="Ritari J."/>
            <person name="Douillard F.P."/>
            <person name="Paul Ross R."/>
            <person name="Yang R."/>
            <person name="Briner A.E."/>
            <person name="Felis G.E."/>
            <person name="de Vos W.M."/>
            <person name="Barrangou R."/>
            <person name="Klaenhammer T.R."/>
            <person name="Caufield P.W."/>
            <person name="Cui Y."/>
            <person name="Zhang H."/>
            <person name="O'Toole P.W."/>
        </authorList>
    </citation>
    <scope>NUCLEOTIDE SEQUENCE [LARGE SCALE GENOMIC DNA]</scope>
    <source>
        <strain evidence="3 4">DSM 20505</strain>
    </source>
</reference>
<accession>A0A0R1ZIL9</accession>
<dbReference type="Proteomes" id="UP000051679">
    <property type="component" value="Unassembled WGS sequence"/>
</dbReference>